<accession>A0ABR2V5T5</accession>
<organism evidence="2 3">
    <name type="scientific">Seiridium unicorne</name>
    <dbReference type="NCBI Taxonomy" id="138068"/>
    <lineage>
        <taxon>Eukaryota</taxon>
        <taxon>Fungi</taxon>
        <taxon>Dikarya</taxon>
        <taxon>Ascomycota</taxon>
        <taxon>Pezizomycotina</taxon>
        <taxon>Sordariomycetes</taxon>
        <taxon>Xylariomycetidae</taxon>
        <taxon>Amphisphaeriales</taxon>
        <taxon>Sporocadaceae</taxon>
        <taxon>Seiridium</taxon>
    </lineage>
</organism>
<gene>
    <name evidence="2" type="ORF">SUNI508_05177</name>
</gene>
<comment type="caution">
    <text evidence="2">The sequence shown here is derived from an EMBL/GenBank/DDBJ whole genome shotgun (WGS) entry which is preliminary data.</text>
</comment>
<feature type="region of interest" description="Disordered" evidence="1">
    <location>
        <begin position="56"/>
        <end position="107"/>
    </location>
</feature>
<protein>
    <submittedName>
        <fullName evidence="2">Uncharacterized protein</fullName>
    </submittedName>
</protein>
<name>A0ABR2V5T5_9PEZI</name>
<reference evidence="2 3" key="1">
    <citation type="journal article" date="2024" name="J. Plant Pathol.">
        <title>Sequence and assembly of the genome of Seiridium unicorne, isolate CBS 538.82, causal agent of cypress canker disease.</title>
        <authorList>
            <person name="Scali E."/>
            <person name="Rocca G.D."/>
            <person name="Danti R."/>
            <person name="Garbelotto M."/>
            <person name="Barberini S."/>
            <person name="Baroncelli R."/>
            <person name="Emiliani G."/>
        </authorList>
    </citation>
    <scope>NUCLEOTIDE SEQUENCE [LARGE SCALE GENOMIC DNA]</scope>
    <source>
        <strain evidence="2 3">BM-138-508</strain>
    </source>
</reference>
<evidence type="ECO:0000313" key="3">
    <source>
        <dbReference type="Proteomes" id="UP001408356"/>
    </source>
</evidence>
<sequence>MATSNGENVSAFQNIQEVFHCVFLWLLKDSELLYTDTSCSDARPSFFGKTIDAAFPARPIDGPGIGSQRKGPAPRLAPQQSSQARCREGSQNRRILGSSEPSLDRPLRSDVAVSPIVLRTGIALSDSLATGSGG</sequence>
<evidence type="ECO:0000256" key="1">
    <source>
        <dbReference type="SAM" id="MobiDB-lite"/>
    </source>
</evidence>
<evidence type="ECO:0000313" key="2">
    <source>
        <dbReference type="EMBL" id="KAK9422169.1"/>
    </source>
</evidence>
<proteinExistence type="predicted"/>
<dbReference type="EMBL" id="JARVKF010000135">
    <property type="protein sequence ID" value="KAK9422169.1"/>
    <property type="molecule type" value="Genomic_DNA"/>
</dbReference>
<dbReference type="Proteomes" id="UP001408356">
    <property type="component" value="Unassembled WGS sequence"/>
</dbReference>
<keyword evidence="3" id="KW-1185">Reference proteome</keyword>